<dbReference type="PANTHER" id="PTHR30582">
    <property type="entry name" value="L,D-TRANSPEPTIDASE"/>
    <property type="match status" value="1"/>
</dbReference>
<evidence type="ECO:0000256" key="6">
    <source>
        <dbReference type="PROSITE-ProRule" id="PRU01373"/>
    </source>
</evidence>
<dbReference type="InterPro" id="IPR038063">
    <property type="entry name" value="Transpep_catalytic_dom"/>
</dbReference>
<evidence type="ECO:0000256" key="3">
    <source>
        <dbReference type="ARBA" id="ARBA00022960"/>
    </source>
</evidence>
<evidence type="ECO:0000313" key="9">
    <source>
        <dbReference type="Proteomes" id="UP000199068"/>
    </source>
</evidence>
<dbReference type="GO" id="GO:0016740">
    <property type="term" value="F:transferase activity"/>
    <property type="evidence" value="ECO:0007669"/>
    <property type="project" value="UniProtKB-KW"/>
</dbReference>
<evidence type="ECO:0000256" key="5">
    <source>
        <dbReference type="ARBA" id="ARBA00023316"/>
    </source>
</evidence>
<evidence type="ECO:0000256" key="2">
    <source>
        <dbReference type="ARBA" id="ARBA00022679"/>
    </source>
</evidence>
<evidence type="ECO:0000256" key="1">
    <source>
        <dbReference type="ARBA" id="ARBA00004752"/>
    </source>
</evidence>
<dbReference type="GO" id="GO:0018104">
    <property type="term" value="P:peptidoglycan-protein cross-linking"/>
    <property type="evidence" value="ECO:0007669"/>
    <property type="project" value="TreeGrafter"/>
</dbReference>
<keyword evidence="3 6" id="KW-0133">Cell shape</keyword>
<dbReference type="STRING" id="1121325.SAMN04515677_103193"/>
<feature type="active site" description="Proton donor/acceptor" evidence="6">
    <location>
        <position position="110"/>
    </location>
</feature>
<accession>A0A1G9MEW4</accession>
<dbReference type="Pfam" id="PF03734">
    <property type="entry name" value="YkuD"/>
    <property type="match status" value="1"/>
</dbReference>
<dbReference type="InterPro" id="IPR050979">
    <property type="entry name" value="LD-transpeptidase"/>
</dbReference>
<dbReference type="EMBL" id="FNGW01000003">
    <property type="protein sequence ID" value="SDL72643.1"/>
    <property type="molecule type" value="Genomic_DNA"/>
</dbReference>
<feature type="domain" description="L,D-TPase catalytic" evidence="7">
    <location>
        <begin position="38"/>
        <end position="158"/>
    </location>
</feature>
<gene>
    <name evidence="8" type="ORF">SAMN04515677_103193</name>
</gene>
<dbReference type="GO" id="GO:0008360">
    <property type="term" value="P:regulation of cell shape"/>
    <property type="evidence" value="ECO:0007669"/>
    <property type="project" value="UniProtKB-UniRule"/>
</dbReference>
<feature type="active site" description="Nucleophile" evidence="6">
    <location>
        <position position="134"/>
    </location>
</feature>
<sequence>MIKNKLSRENDEILDYSMFNIDMVEFVNRNKIESKTKYLLITSLTNKYTYVFQRLNSKWDLMYKWRCTVGKPSTPTITGIFNINGRRTAFGTDKYMVKYATRIKDGYYYHSILYDSTGSYVIDDRLGVAISHGCIRLDTNNAKWIYYNIPDGTTVVIK</sequence>
<dbReference type="Gene3D" id="2.40.440.10">
    <property type="entry name" value="L,D-transpeptidase catalytic domain-like"/>
    <property type="match status" value="1"/>
</dbReference>
<dbReference type="GO" id="GO:0071555">
    <property type="term" value="P:cell wall organization"/>
    <property type="evidence" value="ECO:0007669"/>
    <property type="project" value="UniProtKB-UniRule"/>
</dbReference>
<protein>
    <submittedName>
        <fullName evidence="8">L,D-transpeptidase catalytic domain</fullName>
    </submittedName>
</protein>
<dbReference type="GO" id="GO:0071972">
    <property type="term" value="F:peptidoglycan L,D-transpeptidase activity"/>
    <property type="evidence" value="ECO:0007669"/>
    <property type="project" value="TreeGrafter"/>
</dbReference>
<dbReference type="RefSeq" id="WP_242872394.1">
    <property type="nucleotide sequence ID" value="NZ_FNGW01000003.1"/>
</dbReference>
<dbReference type="PANTHER" id="PTHR30582:SF2">
    <property type="entry name" value="L,D-TRANSPEPTIDASE YCIB-RELATED"/>
    <property type="match status" value="1"/>
</dbReference>
<dbReference type="Proteomes" id="UP000199068">
    <property type="component" value="Unassembled WGS sequence"/>
</dbReference>
<dbReference type="PROSITE" id="PS52029">
    <property type="entry name" value="LD_TPASE"/>
    <property type="match status" value="1"/>
</dbReference>
<comment type="pathway">
    <text evidence="1 6">Cell wall biogenesis; peptidoglycan biosynthesis.</text>
</comment>
<keyword evidence="9" id="KW-1185">Reference proteome</keyword>
<dbReference type="SUPFAM" id="SSF141523">
    <property type="entry name" value="L,D-transpeptidase catalytic domain-like"/>
    <property type="match status" value="1"/>
</dbReference>
<dbReference type="AlphaFoldDB" id="A0A1G9MEW4"/>
<organism evidence="8 9">
    <name type="scientific">Romboutsia lituseburensis DSM 797</name>
    <dbReference type="NCBI Taxonomy" id="1121325"/>
    <lineage>
        <taxon>Bacteria</taxon>
        <taxon>Bacillati</taxon>
        <taxon>Bacillota</taxon>
        <taxon>Clostridia</taxon>
        <taxon>Peptostreptococcales</taxon>
        <taxon>Peptostreptococcaceae</taxon>
        <taxon>Romboutsia</taxon>
    </lineage>
</organism>
<evidence type="ECO:0000259" key="7">
    <source>
        <dbReference type="PROSITE" id="PS52029"/>
    </source>
</evidence>
<keyword evidence="2" id="KW-0808">Transferase</keyword>
<evidence type="ECO:0000313" key="8">
    <source>
        <dbReference type="EMBL" id="SDL72643.1"/>
    </source>
</evidence>
<dbReference type="CDD" id="cd16913">
    <property type="entry name" value="YkuD_like"/>
    <property type="match status" value="1"/>
</dbReference>
<keyword evidence="5 6" id="KW-0961">Cell wall biogenesis/degradation</keyword>
<name>A0A1G9MEW4_9FIRM</name>
<proteinExistence type="predicted"/>
<dbReference type="GO" id="GO:0005576">
    <property type="term" value="C:extracellular region"/>
    <property type="evidence" value="ECO:0007669"/>
    <property type="project" value="TreeGrafter"/>
</dbReference>
<dbReference type="InterPro" id="IPR005490">
    <property type="entry name" value="LD_TPept_cat_dom"/>
</dbReference>
<dbReference type="UniPathway" id="UPA00219"/>
<evidence type="ECO:0000256" key="4">
    <source>
        <dbReference type="ARBA" id="ARBA00022984"/>
    </source>
</evidence>
<reference evidence="8 9" key="1">
    <citation type="submission" date="2016-10" db="EMBL/GenBank/DDBJ databases">
        <authorList>
            <person name="de Groot N.N."/>
        </authorList>
    </citation>
    <scope>NUCLEOTIDE SEQUENCE [LARGE SCALE GENOMIC DNA]</scope>
    <source>
        <strain evidence="8 9">DSM 797</strain>
    </source>
</reference>
<keyword evidence="4 6" id="KW-0573">Peptidoglycan synthesis</keyword>